<comment type="cofactor">
    <cofactor evidence="1">
        <name>Mg(2+)</name>
        <dbReference type="ChEBI" id="CHEBI:18420"/>
    </cofactor>
</comment>
<dbReference type="Pfam" id="PF00990">
    <property type="entry name" value="GGDEF"/>
    <property type="match status" value="1"/>
</dbReference>
<dbReference type="PANTHER" id="PTHR45138:SF9">
    <property type="entry name" value="DIGUANYLATE CYCLASE DGCM-RELATED"/>
    <property type="match status" value="1"/>
</dbReference>
<feature type="domain" description="Response regulatory" evidence="5">
    <location>
        <begin position="8"/>
        <end position="124"/>
    </location>
</feature>
<dbReference type="GO" id="GO:0052621">
    <property type="term" value="F:diguanylate cyclase activity"/>
    <property type="evidence" value="ECO:0007669"/>
    <property type="project" value="UniProtKB-EC"/>
</dbReference>
<dbReference type="PANTHER" id="PTHR45138">
    <property type="entry name" value="REGULATORY COMPONENTS OF SENSORY TRANSDUCTION SYSTEM"/>
    <property type="match status" value="1"/>
</dbReference>
<dbReference type="SUPFAM" id="SSF55073">
    <property type="entry name" value="Nucleotide cyclase"/>
    <property type="match status" value="1"/>
</dbReference>
<evidence type="ECO:0000259" key="5">
    <source>
        <dbReference type="PROSITE" id="PS50110"/>
    </source>
</evidence>
<dbReference type="InterPro" id="IPR000160">
    <property type="entry name" value="GGDEF_dom"/>
</dbReference>
<dbReference type="GO" id="GO:0000160">
    <property type="term" value="P:phosphorelay signal transduction system"/>
    <property type="evidence" value="ECO:0007669"/>
    <property type="project" value="InterPro"/>
</dbReference>
<dbReference type="PROSITE" id="PS50110">
    <property type="entry name" value="RESPONSE_REGULATORY"/>
    <property type="match status" value="1"/>
</dbReference>
<dbReference type="InterPro" id="IPR043128">
    <property type="entry name" value="Rev_trsase/Diguanyl_cyclase"/>
</dbReference>
<dbReference type="Pfam" id="PF00072">
    <property type="entry name" value="Response_reg"/>
    <property type="match status" value="1"/>
</dbReference>
<dbReference type="FunFam" id="3.30.70.270:FF:000001">
    <property type="entry name" value="Diguanylate cyclase domain protein"/>
    <property type="match status" value="1"/>
</dbReference>
<dbReference type="Proteomes" id="UP000295765">
    <property type="component" value="Unassembled WGS sequence"/>
</dbReference>
<evidence type="ECO:0000313" key="8">
    <source>
        <dbReference type="Proteomes" id="UP000295765"/>
    </source>
</evidence>
<evidence type="ECO:0000313" key="7">
    <source>
        <dbReference type="EMBL" id="TCO80729.1"/>
    </source>
</evidence>
<accession>A0A4R2L914</accession>
<evidence type="ECO:0000256" key="4">
    <source>
        <dbReference type="PROSITE-ProRule" id="PRU00169"/>
    </source>
</evidence>
<keyword evidence="4" id="KW-0597">Phosphoprotein</keyword>
<proteinExistence type="predicted"/>
<dbReference type="OrthoDB" id="9812260at2"/>
<dbReference type="CDD" id="cd01949">
    <property type="entry name" value="GGDEF"/>
    <property type="match status" value="1"/>
</dbReference>
<gene>
    <name evidence="7" type="ORF">EV699_11264</name>
</gene>
<dbReference type="SMART" id="SM00448">
    <property type="entry name" value="REC"/>
    <property type="match status" value="1"/>
</dbReference>
<dbReference type="RefSeq" id="WP_132542949.1">
    <property type="nucleotide sequence ID" value="NZ_SLWY01000012.1"/>
</dbReference>
<feature type="modified residue" description="4-aspartylphosphate" evidence="4">
    <location>
        <position position="57"/>
    </location>
</feature>
<dbReference type="InterPro" id="IPR029787">
    <property type="entry name" value="Nucleotide_cyclase"/>
</dbReference>
<dbReference type="Gene3D" id="3.40.50.2300">
    <property type="match status" value="1"/>
</dbReference>
<dbReference type="SMART" id="SM00267">
    <property type="entry name" value="GGDEF"/>
    <property type="match status" value="1"/>
</dbReference>
<dbReference type="AlphaFoldDB" id="A0A4R2L914"/>
<evidence type="ECO:0000259" key="6">
    <source>
        <dbReference type="PROSITE" id="PS50887"/>
    </source>
</evidence>
<evidence type="ECO:0000256" key="1">
    <source>
        <dbReference type="ARBA" id="ARBA00001946"/>
    </source>
</evidence>
<dbReference type="GO" id="GO:0043709">
    <property type="term" value="P:cell adhesion involved in single-species biofilm formation"/>
    <property type="evidence" value="ECO:0007669"/>
    <property type="project" value="TreeGrafter"/>
</dbReference>
<dbReference type="NCBIfam" id="TIGR00254">
    <property type="entry name" value="GGDEF"/>
    <property type="match status" value="1"/>
</dbReference>
<reference evidence="7 8" key="1">
    <citation type="submission" date="2019-03" db="EMBL/GenBank/DDBJ databases">
        <title>Genomic Encyclopedia of Type Strains, Phase IV (KMG-IV): sequencing the most valuable type-strain genomes for metagenomic binning, comparative biology and taxonomic classification.</title>
        <authorList>
            <person name="Goeker M."/>
        </authorList>
    </citation>
    <scope>NUCLEOTIDE SEQUENCE [LARGE SCALE GENOMIC DNA]</scope>
    <source>
        <strain evidence="7 8">DSM 25287</strain>
    </source>
</reference>
<dbReference type="InterPro" id="IPR011006">
    <property type="entry name" value="CheY-like_superfamily"/>
</dbReference>
<comment type="caution">
    <text evidence="7">The sequence shown here is derived from an EMBL/GenBank/DDBJ whole genome shotgun (WGS) entry which is preliminary data.</text>
</comment>
<evidence type="ECO:0000256" key="3">
    <source>
        <dbReference type="ARBA" id="ARBA00034247"/>
    </source>
</evidence>
<dbReference type="SUPFAM" id="SSF52172">
    <property type="entry name" value="CheY-like"/>
    <property type="match status" value="1"/>
</dbReference>
<dbReference type="InterPro" id="IPR050469">
    <property type="entry name" value="Diguanylate_Cyclase"/>
</dbReference>
<name>A0A4R2L914_9GAMM</name>
<evidence type="ECO:0000256" key="2">
    <source>
        <dbReference type="ARBA" id="ARBA00012528"/>
    </source>
</evidence>
<dbReference type="EC" id="2.7.7.65" evidence="2"/>
<dbReference type="EMBL" id="SLWY01000012">
    <property type="protein sequence ID" value="TCO80729.1"/>
    <property type="molecule type" value="Genomic_DNA"/>
</dbReference>
<protein>
    <recommendedName>
        <fullName evidence="2">diguanylate cyclase</fullName>
        <ecNumber evidence="2">2.7.7.65</ecNumber>
    </recommendedName>
</protein>
<keyword evidence="8" id="KW-1185">Reference proteome</keyword>
<dbReference type="GO" id="GO:0005886">
    <property type="term" value="C:plasma membrane"/>
    <property type="evidence" value="ECO:0007669"/>
    <property type="project" value="TreeGrafter"/>
</dbReference>
<dbReference type="Gene3D" id="3.30.70.270">
    <property type="match status" value="1"/>
</dbReference>
<comment type="catalytic activity">
    <reaction evidence="3">
        <text>2 GTP = 3',3'-c-di-GMP + 2 diphosphate</text>
        <dbReference type="Rhea" id="RHEA:24898"/>
        <dbReference type="ChEBI" id="CHEBI:33019"/>
        <dbReference type="ChEBI" id="CHEBI:37565"/>
        <dbReference type="ChEBI" id="CHEBI:58805"/>
        <dbReference type="EC" id="2.7.7.65"/>
    </reaction>
</comment>
<sequence>MTPPKRFRLLIVDDQPINIHALHQVFHADHEIFMATSGRQALDFCLGNPLPDLILLDVMMPDMDGLDVCRKLKAEPLTEAIPIIFVTAQTEPEEQTAALEAGGVDFITKPINPAVVRARVRTHLTLKMQSDLLRAQALTDGLTGVANRRRFDDALQLEWRHCQRRRSPLAVLMIDIDHFKLFNDCYGHQAGDRCLRAVGEALQAAFRRPYDLVARYGGEEFVCLMPECGLSDARTMAEEAVLAVRGLAIPHERSPTAPVATISAGIAACVPGEPGEAPEHLMQRADAALYEAKRQGRNRVAV</sequence>
<dbReference type="GO" id="GO:1902201">
    <property type="term" value="P:negative regulation of bacterial-type flagellum-dependent cell motility"/>
    <property type="evidence" value="ECO:0007669"/>
    <property type="project" value="TreeGrafter"/>
</dbReference>
<dbReference type="InterPro" id="IPR001789">
    <property type="entry name" value="Sig_transdc_resp-reg_receiver"/>
</dbReference>
<feature type="domain" description="GGDEF" evidence="6">
    <location>
        <begin position="167"/>
        <end position="302"/>
    </location>
</feature>
<organism evidence="7 8">
    <name type="scientific">Plasticicumulans lactativorans</name>
    <dbReference type="NCBI Taxonomy" id="1133106"/>
    <lineage>
        <taxon>Bacteria</taxon>
        <taxon>Pseudomonadati</taxon>
        <taxon>Pseudomonadota</taxon>
        <taxon>Gammaproteobacteria</taxon>
        <taxon>Candidatus Competibacteraceae</taxon>
        <taxon>Plasticicumulans</taxon>
    </lineage>
</organism>
<dbReference type="PROSITE" id="PS50887">
    <property type="entry name" value="GGDEF"/>
    <property type="match status" value="1"/>
</dbReference>